<evidence type="ECO:0000256" key="6">
    <source>
        <dbReference type="ARBA" id="ARBA00022882"/>
    </source>
</evidence>
<dbReference type="GO" id="GO:0008076">
    <property type="term" value="C:voltage-gated potassium channel complex"/>
    <property type="evidence" value="ECO:0007669"/>
    <property type="project" value="InterPro"/>
</dbReference>
<dbReference type="GO" id="GO:0005249">
    <property type="term" value="F:voltage-gated potassium channel activity"/>
    <property type="evidence" value="ECO:0007669"/>
    <property type="project" value="InterPro"/>
</dbReference>
<gene>
    <name evidence="14" type="ordered locus">DEFDS_1441</name>
</gene>
<keyword evidence="8 12" id="KW-1133">Transmembrane helix</keyword>
<dbReference type="eggNOG" id="COG2126">
    <property type="taxonomic scope" value="Bacteria"/>
</dbReference>
<evidence type="ECO:0000256" key="2">
    <source>
        <dbReference type="ARBA" id="ARBA00022448"/>
    </source>
</evidence>
<accession>D3PE78</accession>
<dbReference type="EMBL" id="AP011529">
    <property type="protein sequence ID" value="BAI80901.1"/>
    <property type="molecule type" value="Genomic_DNA"/>
</dbReference>
<dbReference type="PANTHER" id="PTHR11537">
    <property type="entry name" value="VOLTAGE-GATED POTASSIUM CHANNEL"/>
    <property type="match status" value="1"/>
</dbReference>
<evidence type="ECO:0000313" key="14">
    <source>
        <dbReference type="EMBL" id="BAI80901.1"/>
    </source>
</evidence>
<keyword evidence="7" id="KW-0630">Potassium</keyword>
<keyword evidence="9" id="KW-0406">Ion transport</keyword>
<dbReference type="KEGG" id="ddf:DEFDS_1441"/>
<feature type="transmembrane region" description="Helical" evidence="12">
    <location>
        <begin position="147"/>
        <end position="168"/>
    </location>
</feature>
<evidence type="ECO:0000256" key="5">
    <source>
        <dbReference type="ARBA" id="ARBA00022826"/>
    </source>
</evidence>
<evidence type="ECO:0000256" key="3">
    <source>
        <dbReference type="ARBA" id="ARBA00022538"/>
    </source>
</evidence>
<proteinExistence type="predicted"/>
<keyword evidence="10 12" id="KW-0472">Membrane</keyword>
<evidence type="ECO:0000256" key="1">
    <source>
        <dbReference type="ARBA" id="ARBA00004141"/>
    </source>
</evidence>
<evidence type="ECO:0000256" key="4">
    <source>
        <dbReference type="ARBA" id="ARBA00022692"/>
    </source>
</evidence>
<protein>
    <submittedName>
        <fullName evidence="14">Potassium channel protein</fullName>
    </submittedName>
</protein>
<dbReference type="PRINTS" id="PR00169">
    <property type="entry name" value="KCHANNEL"/>
</dbReference>
<dbReference type="AlphaFoldDB" id="D3PE78"/>
<evidence type="ECO:0000256" key="12">
    <source>
        <dbReference type="SAM" id="Phobius"/>
    </source>
</evidence>
<organism evidence="14 15">
    <name type="scientific">Deferribacter desulfuricans (strain DSM 14783 / JCM 11476 / NBRC 101012 / SSM1)</name>
    <dbReference type="NCBI Taxonomy" id="639282"/>
    <lineage>
        <taxon>Bacteria</taxon>
        <taxon>Pseudomonadati</taxon>
        <taxon>Deferribacterota</taxon>
        <taxon>Deferribacteres</taxon>
        <taxon>Deferribacterales</taxon>
        <taxon>Deferribacteraceae</taxon>
        <taxon>Deferribacter</taxon>
    </lineage>
</organism>
<dbReference type="InterPro" id="IPR005821">
    <property type="entry name" value="Ion_trans_dom"/>
</dbReference>
<dbReference type="InterPro" id="IPR028325">
    <property type="entry name" value="VG_K_chnl"/>
</dbReference>
<dbReference type="Gene3D" id="1.10.287.70">
    <property type="match status" value="1"/>
</dbReference>
<dbReference type="HOGENOM" id="CLU_011722_1_3_0"/>
<dbReference type="RefSeq" id="WP_013008147.1">
    <property type="nucleotide sequence ID" value="NC_013939.1"/>
</dbReference>
<dbReference type="Gene3D" id="1.20.120.350">
    <property type="entry name" value="Voltage-gated potassium channels. Chain C"/>
    <property type="match status" value="1"/>
</dbReference>
<evidence type="ECO:0000256" key="11">
    <source>
        <dbReference type="ARBA" id="ARBA00023303"/>
    </source>
</evidence>
<evidence type="ECO:0000256" key="8">
    <source>
        <dbReference type="ARBA" id="ARBA00022989"/>
    </source>
</evidence>
<comment type="subcellular location">
    <subcellularLocation>
        <location evidence="1">Membrane</location>
        <topology evidence="1">Multi-pass membrane protein</topology>
    </subcellularLocation>
</comment>
<feature type="domain" description="Ion transport" evidence="13">
    <location>
        <begin position="20"/>
        <end position="237"/>
    </location>
</feature>
<dbReference type="SUPFAM" id="SSF81324">
    <property type="entry name" value="Voltage-gated potassium channels"/>
    <property type="match status" value="1"/>
</dbReference>
<keyword evidence="2" id="KW-0813">Transport</keyword>
<feature type="transmembrane region" description="Helical" evidence="12">
    <location>
        <begin position="85"/>
        <end position="110"/>
    </location>
</feature>
<sequence length="268" mass="30541">MTLKKKLHEIIFEAETPEGKAFDIVLIILIISSVICVIIDSVEPISTNYKTYLYILEWFFTIVFTIEYFLRLWIIEKPLKYAKSFYGIIDFLSFVPSYLSLLFTGTHYLIVLRTLRLLRIFRLFKLIQYVKESNIILIALKESRYKVFVFLFAILNIVIVIGTLMYVIEGEQNGFTSIPKGIYWAIVTITTVGYGDISPKTPLGQFLSSAIMILGYAIIAVPTGIVTHELSKAYNKKSVSTENCPSCGRDGHDTDALYCKYCGAKLNE</sequence>
<evidence type="ECO:0000256" key="10">
    <source>
        <dbReference type="ARBA" id="ARBA00023136"/>
    </source>
</evidence>
<name>D3PE78_DEFDS</name>
<feature type="transmembrane region" description="Helical" evidence="12">
    <location>
        <begin position="203"/>
        <end position="227"/>
    </location>
</feature>
<reference evidence="14 15" key="1">
    <citation type="journal article" date="2010" name="DNA Res.">
        <title>Bacterial lifestyle in a deep-sea hydrothermal vent chimney revealed by the genome sequence of the thermophilic bacterium Deferribacter desulfuricans SSM1.</title>
        <authorList>
            <person name="Takaki Y."/>
            <person name="Shimamura S."/>
            <person name="Nakagawa S."/>
            <person name="Fukuhara Y."/>
            <person name="Horikawa H."/>
            <person name="Ankai A."/>
            <person name="Harada T."/>
            <person name="Hosoyama A."/>
            <person name="Oguchi A."/>
            <person name="Fukui S."/>
            <person name="Fujita N."/>
            <person name="Takami H."/>
            <person name="Takai K."/>
        </authorList>
    </citation>
    <scope>NUCLEOTIDE SEQUENCE [LARGE SCALE GENOMIC DNA]</scope>
    <source>
        <strain evidence="15">DSM 14783 / JCM 11476 / NBRC 101012 / SSM1</strain>
    </source>
</reference>
<evidence type="ECO:0000256" key="9">
    <source>
        <dbReference type="ARBA" id="ARBA00023065"/>
    </source>
</evidence>
<keyword evidence="6" id="KW-0851">Voltage-gated channel</keyword>
<keyword evidence="11 14" id="KW-0407">Ion channel</keyword>
<dbReference type="OrthoDB" id="89777at2"/>
<dbReference type="Pfam" id="PF00520">
    <property type="entry name" value="Ion_trans"/>
    <property type="match status" value="1"/>
</dbReference>
<keyword evidence="5" id="KW-0631">Potassium channel</keyword>
<dbReference type="PANTHER" id="PTHR11537:SF254">
    <property type="entry name" value="POTASSIUM VOLTAGE-GATED CHANNEL PROTEIN SHAB"/>
    <property type="match status" value="1"/>
</dbReference>
<keyword evidence="15" id="KW-1185">Reference proteome</keyword>
<keyword evidence="3" id="KW-0633">Potassium transport</keyword>
<keyword evidence="4 12" id="KW-0812">Transmembrane</keyword>
<feature type="transmembrane region" description="Helical" evidence="12">
    <location>
        <begin position="21"/>
        <end position="40"/>
    </location>
</feature>
<dbReference type="STRING" id="639282.DEFDS_1441"/>
<evidence type="ECO:0000259" key="13">
    <source>
        <dbReference type="Pfam" id="PF00520"/>
    </source>
</evidence>
<dbReference type="InterPro" id="IPR027359">
    <property type="entry name" value="Volt_channel_dom_sf"/>
</dbReference>
<dbReference type="GO" id="GO:0001508">
    <property type="term" value="P:action potential"/>
    <property type="evidence" value="ECO:0007669"/>
    <property type="project" value="TreeGrafter"/>
</dbReference>
<feature type="transmembrane region" description="Helical" evidence="12">
    <location>
        <begin position="52"/>
        <end position="73"/>
    </location>
</feature>
<dbReference type="Proteomes" id="UP000001520">
    <property type="component" value="Chromosome"/>
</dbReference>
<evidence type="ECO:0000256" key="7">
    <source>
        <dbReference type="ARBA" id="ARBA00022958"/>
    </source>
</evidence>
<evidence type="ECO:0000313" key="15">
    <source>
        <dbReference type="Proteomes" id="UP000001520"/>
    </source>
</evidence>